<evidence type="ECO:0000313" key="2">
    <source>
        <dbReference type="Proteomes" id="UP000555393"/>
    </source>
</evidence>
<comment type="caution">
    <text evidence="1">The sequence shown here is derived from an EMBL/GenBank/DDBJ whole genome shotgun (WGS) entry which is preliminary data.</text>
</comment>
<dbReference type="Proteomes" id="UP000555393">
    <property type="component" value="Unassembled WGS sequence"/>
</dbReference>
<proteinExistence type="predicted"/>
<gene>
    <name evidence="1" type="ORF">FHS77_001724</name>
</gene>
<dbReference type="AlphaFoldDB" id="A0A841M6H8"/>
<keyword evidence="2" id="KW-1185">Reference proteome</keyword>
<accession>A0A841M6H8</accession>
<protein>
    <submittedName>
        <fullName evidence="1">Uncharacterized protein</fullName>
    </submittedName>
</protein>
<dbReference type="EMBL" id="JACIIU010000006">
    <property type="protein sequence ID" value="MBB6261174.1"/>
    <property type="molecule type" value="Genomic_DNA"/>
</dbReference>
<evidence type="ECO:0000313" key="1">
    <source>
        <dbReference type="EMBL" id="MBB6261174.1"/>
    </source>
</evidence>
<organism evidence="1 2">
    <name type="scientific">Paenochrobactrum gallinarii</name>
    <dbReference type="NCBI Taxonomy" id="643673"/>
    <lineage>
        <taxon>Bacteria</taxon>
        <taxon>Pseudomonadati</taxon>
        <taxon>Pseudomonadota</taxon>
        <taxon>Alphaproteobacteria</taxon>
        <taxon>Hyphomicrobiales</taxon>
        <taxon>Brucellaceae</taxon>
        <taxon>Paenochrobactrum</taxon>
    </lineage>
</organism>
<reference evidence="1 2" key="1">
    <citation type="submission" date="2020-08" db="EMBL/GenBank/DDBJ databases">
        <title>Genomic Encyclopedia of Type Strains, Phase IV (KMG-IV): sequencing the most valuable type-strain genomes for metagenomic binning, comparative biology and taxonomic classification.</title>
        <authorList>
            <person name="Goeker M."/>
        </authorList>
    </citation>
    <scope>NUCLEOTIDE SEQUENCE [LARGE SCALE GENOMIC DNA]</scope>
    <source>
        <strain evidence="1 2">DSM 22336</strain>
    </source>
</reference>
<name>A0A841M6H8_9HYPH</name>
<sequence length="61" mass="6699">MFGLKKDRYIAENGLQLQFLAVSNGQRILASASGVTPFAKAPYSYHWVADKACEAAPRRLA</sequence>